<dbReference type="Proteomes" id="UP000478052">
    <property type="component" value="Unassembled WGS sequence"/>
</dbReference>
<dbReference type="EMBL" id="VUJU01005026">
    <property type="protein sequence ID" value="KAF0752511.1"/>
    <property type="molecule type" value="Genomic_DNA"/>
</dbReference>
<evidence type="ECO:0000313" key="2">
    <source>
        <dbReference type="Proteomes" id="UP000478052"/>
    </source>
</evidence>
<name>A0A6G0YBD4_APHCR</name>
<keyword evidence="2" id="KW-1185">Reference proteome</keyword>
<sequence>GRRPIGRPKQRWMDKNKKELNKLGIENIIEATMNRDRWKEICFAAMGLNGL</sequence>
<comment type="caution">
    <text evidence="1">The sequence shown here is derived from an EMBL/GenBank/DDBJ whole genome shotgun (WGS) entry which is preliminary data.</text>
</comment>
<organism evidence="1 2">
    <name type="scientific">Aphis craccivora</name>
    <name type="common">Cowpea aphid</name>
    <dbReference type="NCBI Taxonomy" id="307492"/>
    <lineage>
        <taxon>Eukaryota</taxon>
        <taxon>Metazoa</taxon>
        <taxon>Ecdysozoa</taxon>
        <taxon>Arthropoda</taxon>
        <taxon>Hexapoda</taxon>
        <taxon>Insecta</taxon>
        <taxon>Pterygota</taxon>
        <taxon>Neoptera</taxon>
        <taxon>Paraneoptera</taxon>
        <taxon>Hemiptera</taxon>
        <taxon>Sternorrhyncha</taxon>
        <taxon>Aphidomorpha</taxon>
        <taxon>Aphidoidea</taxon>
        <taxon>Aphididae</taxon>
        <taxon>Aphidini</taxon>
        <taxon>Aphis</taxon>
        <taxon>Aphis</taxon>
    </lineage>
</organism>
<accession>A0A6G0YBD4</accession>
<reference evidence="1 2" key="1">
    <citation type="submission" date="2019-08" db="EMBL/GenBank/DDBJ databases">
        <title>Whole genome of Aphis craccivora.</title>
        <authorList>
            <person name="Voronova N.V."/>
            <person name="Shulinski R.S."/>
            <person name="Bandarenka Y.V."/>
            <person name="Zhorov D.G."/>
            <person name="Warner D."/>
        </authorList>
    </citation>
    <scope>NUCLEOTIDE SEQUENCE [LARGE SCALE GENOMIC DNA]</scope>
    <source>
        <strain evidence="1">180601</strain>
        <tissue evidence="1">Whole Body</tissue>
    </source>
</reference>
<dbReference type="OrthoDB" id="6598681at2759"/>
<protein>
    <submittedName>
        <fullName evidence="1">Uncharacterized protein</fullName>
    </submittedName>
</protein>
<proteinExistence type="predicted"/>
<gene>
    <name evidence="1" type="ORF">FWK35_00023148</name>
</gene>
<feature type="non-terminal residue" evidence="1">
    <location>
        <position position="1"/>
    </location>
</feature>
<evidence type="ECO:0000313" key="1">
    <source>
        <dbReference type="EMBL" id="KAF0752511.1"/>
    </source>
</evidence>
<dbReference type="AlphaFoldDB" id="A0A6G0YBD4"/>